<dbReference type="SUPFAM" id="SSF54506">
    <property type="entry name" value="Diaminopimelate epimerase-like"/>
    <property type="match status" value="1"/>
</dbReference>
<keyword evidence="4" id="KW-1185">Reference proteome</keyword>
<dbReference type="AlphaFoldDB" id="G6E964"/>
<sequence>MQIDLVDVFGSGPLSGNPLAVVRGAEDLEADAMLKLTRWLGYSETTFILPPTDTAADYRVRIFYPAGELPFAGHPTLGTAHAWLASGGVPKHAGRIMQECGIGLVEVRQDADRLAFRAPDLRRSGPLSQADRAETIRLTGVDEEQVIAAVHADNGPGWKLLHLKSAEQVLAVNPVPRAPMPTDVGLLGAWGAGDEKQFEVRAFFADSTGTIVEDPVTGSLNAAVAQYLFEQGLASGSYLAGQGQRTGADGHVHCWKDADGSIWVAGRVETVAQGASLTF</sequence>
<comment type="caution">
    <text evidence="3">The sequence shown here is derived from an EMBL/GenBank/DDBJ whole genome shotgun (WGS) entry which is preliminary data.</text>
</comment>
<dbReference type="Proteomes" id="UP000004030">
    <property type="component" value="Unassembled WGS sequence"/>
</dbReference>
<organism evidence="3 4">
    <name type="scientific">Novosphingobium pentaromativorans US6-1</name>
    <dbReference type="NCBI Taxonomy" id="1088721"/>
    <lineage>
        <taxon>Bacteria</taxon>
        <taxon>Pseudomonadati</taxon>
        <taxon>Pseudomonadota</taxon>
        <taxon>Alphaproteobacteria</taxon>
        <taxon>Sphingomonadales</taxon>
        <taxon>Sphingomonadaceae</taxon>
        <taxon>Novosphingobium</taxon>
    </lineage>
</organism>
<dbReference type="KEGG" id="npn:JI59_15670"/>
<dbReference type="Gene3D" id="3.10.310.10">
    <property type="entry name" value="Diaminopimelate Epimerase, Chain A, domain 1"/>
    <property type="match status" value="2"/>
</dbReference>
<dbReference type="PANTHER" id="PTHR13774:SF32">
    <property type="entry name" value="ANTISENSE-ENHANCING SEQUENCE 1"/>
    <property type="match status" value="1"/>
</dbReference>
<dbReference type="Pfam" id="PF02567">
    <property type="entry name" value="PhzC-PhzF"/>
    <property type="match status" value="1"/>
</dbReference>
<accession>G6E964</accession>
<evidence type="ECO:0000313" key="4">
    <source>
        <dbReference type="Proteomes" id="UP000004030"/>
    </source>
</evidence>
<dbReference type="PANTHER" id="PTHR13774">
    <property type="entry name" value="PHENAZINE BIOSYNTHESIS PROTEIN"/>
    <property type="match status" value="1"/>
</dbReference>
<comment type="similarity">
    <text evidence="1">Belongs to the PhzF family.</text>
</comment>
<dbReference type="GO" id="GO:0016853">
    <property type="term" value="F:isomerase activity"/>
    <property type="evidence" value="ECO:0007669"/>
    <property type="project" value="TreeGrafter"/>
</dbReference>
<evidence type="ECO:0000256" key="1">
    <source>
        <dbReference type="ARBA" id="ARBA00008270"/>
    </source>
</evidence>
<dbReference type="NCBIfam" id="TIGR00654">
    <property type="entry name" value="PhzF_family"/>
    <property type="match status" value="1"/>
</dbReference>
<name>G6E964_9SPHN</name>
<dbReference type="GO" id="GO:0005737">
    <property type="term" value="C:cytoplasm"/>
    <property type="evidence" value="ECO:0007669"/>
    <property type="project" value="TreeGrafter"/>
</dbReference>
<dbReference type="EMBL" id="AGFM01000009">
    <property type="protein sequence ID" value="EHJ62288.1"/>
    <property type="molecule type" value="Genomic_DNA"/>
</dbReference>
<dbReference type="PIRSF" id="PIRSF016184">
    <property type="entry name" value="PhzC_PhzF"/>
    <property type="match status" value="1"/>
</dbReference>
<gene>
    <name evidence="3" type="ORF">NSU_0885</name>
</gene>
<dbReference type="OrthoDB" id="9788221at2"/>
<reference evidence="3 4" key="1">
    <citation type="journal article" date="2012" name="J. Bacteriol.">
        <title>Genome sequence of benzo(a)pyrene-degrading bacterium Novosphingobium pentaromativorans US6-1.</title>
        <authorList>
            <person name="Luo Y.R."/>
            <person name="Kang S.G."/>
            <person name="Kim S.J."/>
            <person name="Kim M.R."/>
            <person name="Li N."/>
            <person name="Lee J.H."/>
            <person name="Kwon K.K."/>
        </authorList>
    </citation>
    <scope>NUCLEOTIDE SEQUENCE [LARGE SCALE GENOMIC DNA]</scope>
    <source>
        <strain evidence="3 4">US6-1</strain>
    </source>
</reference>
<feature type="active site" evidence="2">
    <location>
        <position position="44"/>
    </location>
</feature>
<dbReference type="STRING" id="1088721.JI59_15670"/>
<protein>
    <submittedName>
        <fullName evidence="3">PhzF family phenazine biosynthesis protein</fullName>
    </submittedName>
</protein>
<evidence type="ECO:0000313" key="3">
    <source>
        <dbReference type="EMBL" id="EHJ62288.1"/>
    </source>
</evidence>
<proteinExistence type="inferred from homology"/>
<dbReference type="PATRIC" id="fig|1088721.3.peg.876"/>
<dbReference type="InterPro" id="IPR003719">
    <property type="entry name" value="Phenazine_PhzF-like"/>
</dbReference>
<dbReference type="RefSeq" id="WP_007011800.1">
    <property type="nucleotide sequence ID" value="NZ_AGFM01000009.1"/>
</dbReference>
<dbReference type="eggNOG" id="COG0384">
    <property type="taxonomic scope" value="Bacteria"/>
</dbReference>
<evidence type="ECO:0000256" key="2">
    <source>
        <dbReference type="PIRSR" id="PIRSR016184-1"/>
    </source>
</evidence>